<dbReference type="Gene3D" id="1.25.10.10">
    <property type="entry name" value="Leucine-rich Repeat Variant"/>
    <property type="match status" value="1"/>
</dbReference>
<dbReference type="InterPro" id="IPR011989">
    <property type="entry name" value="ARM-like"/>
</dbReference>
<protein>
    <recommendedName>
        <fullName evidence="2">Phytanoyl-CoA dioxygenase</fullName>
    </recommendedName>
</protein>
<dbReference type="Gene3D" id="2.60.120.620">
    <property type="entry name" value="q2cbj1_9rhob like domain"/>
    <property type="match status" value="1"/>
</dbReference>
<accession>A0A381TBE7</accession>
<gene>
    <name evidence="1" type="ORF">METZ01_LOCUS65782</name>
</gene>
<dbReference type="PANTHER" id="PTHR12697:SF5">
    <property type="entry name" value="DEOXYHYPUSINE HYDROXYLASE"/>
    <property type="match status" value="1"/>
</dbReference>
<organism evidence="1">
    <name type="scientific">marine metagenome</name>
    <dbReference type="NCBI Taxonomy" id="408172"/>
    <lineage>
        <taxon>unclassified sequences</taxon>
        <taxon>metagenomes</taxon>
        <taxon>ecological metagenomes</taxon>
    </lineage>
</organism>
<dbReference type="Pfam" id="PF13646">
    <property type="entry name" value="HEAT_2"/>
    <property type="match status" value="1"/>
</dbReference>
<dbReference type="GO" id="GO:0016491">
    <property type="term" value="F:oxidoreductase activity"/>
    <property type="evidence" value="ECO:0007669"/>
    <property type="project" value="TreeGrafter"/>
</dbReference>
<dbReference type="SUPFAM" id="SSF51197">
    <property type="entry name" value="Clavaminate synthase-like"/>
    <property type="match status" value="1"/>
</dbReference>
<dbReference type="SUPFAM" id="SSF48371">
    <property type="entry name" value="ARM repeat"/>
    <property type="match status" value="1"/>
</dbReference>
<evidence type="ECO:0008006" key="2">
    <source>
        <dbReference type="Google" id="ProtNLM"/>
    </source>
</evidence>
<dbReference type="EMBL" id="UINC01004246">
    <property type="protein sequence ID" value="SVA12928.1"/>
    <property type="molecule type" value="Genomic_DNA"/>
</dbReference>
<evidence type="ECO:0000313" key="1">
    <source>
        <dbReference type="EMBL" id="SVA12928.1"/>
    </source>
</evidence>
<proteinExistence type="predicted"/>
<name>A0A381TBE7_9ZZZZ</name>
<dbReference type="Pfam" id="PF05721">
    <property type="entry name" value="PhyH"/>
    <property type="match status" value="1"/>
</dbReference>
<dbReference type="AlphaFoldDB" id="A0A381TBE7"/>
<sequence length="549" mass="62713">MEQKTQIWKYQRDFSYKEGVSTEGLRYDLRNDRAESPVLLSDQQMNHFLAHGWLQLDTKLPLDYHQSLFKKFNGIVGEDNDFNPGNNLLPVVPELNLVFDDPVIKGALTSVLGKNYMMHPHRVLHDNPPGSEAQVWHHDSYWGYKRKVHNHHPWWVMIMYYPQDMFEEIGPTGVIPGTQYIAQRLDDSDISGIHANGKSGVCMMIHYDIWHRKMKNFTDLKRYMVKFEFIRMEPPSGITWNNTTPDSINQFEFNSINYQPIWKSQLEWLSGGKIEPEARTFDLSSQVQLRQELDSSDTKIIVDALNKLYGAKNLDFETLSAIETLVHHENEFISLSACYSLAATGNDGITRLIQLMHSNDGENVDDPRCFIDEGQKSELEMICRNAVHGLVASGESCIEELIKAYESGMERIKKYVCFALGEIDSNSNSVLDTLATGCLHEDPAVRLNAVEALGLKQCREQDVALVDNLLRDIDDEVRFNAALALARNGERSLYATEGLAQALCDPNRYVYGYALEALERINTKKSTDVLIKYLKATRYCPYTTVDSLF</sequence>
<dbReference type="InterPro" id="IPR008775">
    <property type="entry name" value="Phytyl_CoA_dOase-like"/>
</dbReference>
<dbReference type="PANTHER" id="PTHR12697">
    <property type="entry name" value="PBS LYASE HEAT-LIKE PROTEIN"/>
    <property type="match status" value="1"/>
</dbReference>
<reference evidence="1" key="1">
    <citation type="submission" date="2018-05" db="EMBL/GenBank/DDBJ databases">
        <authorList>
            <person name="Lanie J.A."/>
            <person name="Ng W.-L."/>
            <person name="Kazmierczak K.M."/>
            <person name="Andrzejewski T.M."/>
            <person name="Davidsen T.M."/>
            <person name="Wayne K.J."/>
            <person name="Tettelin H."/>
            <person name="Glass J.I."/>
            <person name="Rusch D."/>
            <person name="Podicherti R."/>
            <person name="Tsui H.-C.T."/>
            <person name="Winkler M.E."/>
        </authorList>
    </citation>
    <scope>NUCLEOTIDE SEQUENCE</scope>
</reference>
<dbReference type="InterPro" id="IPR016024">
    <property type="entry name" value="ARM-type_fold"/>
</dbReference>